<dbReference type="OrthoDB" id="1757198at2"/>
<reference evidence="1 2" key="1">
    <citation type="journal article" date="2017" name="Genome Announc.">
        <title>Draft Genome Sequence of Romboutsia weinsteinii sp. nov. Strain CCRI-19649(T) Isolated from Surface Water.</title>
        <authorList>
            <person name="Maheux A.F."/>
            <person name="Boudreau D.K."/>
            <person name="Berube E."/>
            <person name="Boissinot M."/>
            <person name="Cantin P."/>
            <person name="Raymond F."/>
            <person name="Corbeil J."/>
            <person name="Omar R.F."/>
            <person name="Bergeron M.G."/>
        </authorList>
    </citation>
    <scope>NUCLEOTIDE SEQUENCE [LARGE SCALE GENOMIC DNA]</scope>
    <source>
        <strain evidence="1 2">CCRI-19649</strain>
    </source>
</reference>
<dbReference type="AlphaFoldDB" id="A0A371J444"/>
<name>A0A371J444_9FIRM</name>
<keyword evidence="2" id="KW-1185">Reference proteome</keyword>
<evidence type="ECO:0000313" key="2">
    <source>
        <dbReference type="Proteomes" id="UP000215694"/>
    </source>
</evidence>
<comment type="caution">
    <text evidence="1">The sequence shown here is derived from an EMBL/GenBank/DDBJ whole genome shotgun (WGS) entry which is preliminary data.</text>
</comment>
<proteinExistence type="predicted"/>
<sequence>MNLEEEYSSLKYLLEKRKLTYSEFNEIIGNYYIKDYEEIDENYYILKVLCSPSFVDNKRYDYYTDYVEVIM</sequence>
<gene>
    <name evidence="1" type="ORF">CHL78_008785</name>
</gene>
<dbReference type="EMBL" id="NOJY02000012">
    <property type="protein sequence ID" value="RDY27552.1"/>
    <property type="molecule type" value="Genomic_DNA"/>
</dbReference>
<evidence type="ECO:0000313" key="1">
    <source>
        <dbReference type="EMBL" id="RDY27552.1"/>
    </source>
</evidence>
<organism evidence="1 2">
    <name type="scientific">Romboutsia weinsteinii</name>
    <dbReference type="NCBI Taxonomy" id="2020949"/>
    <lineage>
        <taxon>Bacteria</taxon>
        <taxon>Bacillati</taxon>
        <taxon>Bacillota</taxon>
        <taxon>Clostridia</taxon>
        <taxon>Peptostreptococcales</taxon>
        <taxon>Peptostreptococcaceae</taxon>
        <taxon>Romboutsia</taxon>
    </lineage>
</organism>
<accession>A0A371J444</accession>
<protein>
    <submittedName>
        <fullName evidence="1">Uncharacterized protein</fullName>
    </submittedName>
</protein>
<dbReference type="RefSeq" id="WP_094365935.1">
    <property type="nucleotide sequence ID" value="NZ_NOJY02000012.1"/>
</dbReference>
<dbReference type="Proteomes" id="UP000215694">
    <property type="component" value="Unassembled WGS sequence"/>
</dbReference>